<evidence type="ECO:0000256" key="1">
    <source>
        <dbReference type="SAM" id="MobiDB-lite"/>
    </source>
</evidence>
<keyword evidence="2" id="KW-1185">Reference proteome</keyword>
<feature type="non-terminal residue" evidence="3">
    <location>
        <position position="59"/>
    </location>
</feature>
<dbReference type="OrthoDB" id="2417221at2759"/>
<feature type="region of interest" description="Disordered" evidence="1">
    <location>
        <begin position="1"/>
        <end position="45"/>
    </location>
</feature>
<dbReference type="InParanoid" id="A0A7F5RLV2"/>
<dbReference type="GeneID" id="112906655"/>
<evidence type="ECO:0000313" key="2">
    <source>
        <dbReference type="Proteomes" id="UP000192223"/>
    </source>
</evidence>
<proteinExistence type="predicted"/>
<dbReference type="KEGG" id="apln:112906655"/>
<evidence type="ECO:0000313" key="3">
    <source>
        <dbReference type="RefSeq" id="XP_025837002.1"/>
    </source>
</evidence>
<reference evidence="3" key="1">
    <citation type="submission" date="2025-08" db="UniProtKB">
        <authorList>
            <consortium name="RefSeq"/>
        </authorList>
    </citation>
    <scope>IDENTIFICATION</scope>
    <source>
        <tissue evidence="3">Entire body</tissue>
    </source>
</reference>
<name>A0A7F5RLV2_AGRPL</name>
<organism evidence="2 3">
    <name type="scientific">Agrilus planipennis</name>
    <name type="common">Emerald ash borer</name>
    <name type="synonym">Agrilus marcopoli</name>
    <dbReference type="NCBI Taxonomy" id="224129"/>
    <lineage>
        <taxon>Eukaryota</taxon>
        <taxon>Metazoa</taxon>
        <taxon>Ecdysozoa</taxon>
        <taxon>Arthropoda</taxon>
        <taxon>Hexapoda</taxon>
        <taxon>Insecta</taxon>
        <taxon>Pterygota</taxon>
        <taxon>Neoptera</taxon>
        <taxon>Endopterygota</taxon>
        <taxon>Coleoptera</taxon>
        <taxon>Polyphaga</taxon>
        <taxon>Elateriformia</taxon>
        <taxon>Buprestoidea</taxon>
        <taxon>Buprestidae</taxon>
        <taxon>Agrilinae</taxon>
        <taxon>Agrilus</taxon>
    </lineage>
</organism>
<accession>A0A7F5RLV2</accession>
<dbReference type="AlphaFoldDB" id="A0A7F5RLV2"/>
<dbReference type="RefSeq" id="XP_025837002.1">
    <property type="nucleotide sequence ID" value="XM_025981217.1"/>
</dbReference>
<protein>
    <submittedName>
        <fullName evidence="3">Proton-coupled amino acid transporter-like protein pathetic</fullName>
    </submittedName>
</protein>
<dbReference type="Proteomes" id="UP000192223">
    <property type="component" value="Unplaced"/>
</dbReference>
<sequence>MEKEAMQLQPTGKNKYGSGELGEVEPEEYDPHTHRTVPHPTSNNETLIHILKGSLGTGI</sequence>
<gene>
    <name evidence="3" type="primary">LOC112906655</name>
</gene>